<dbReference type="PANTHER" id="PTHR13593">
    <property type="match status" value="1"/>
</dbReference>
<dbReference type="VEuPathDB" id="FungiDB:MPH_09180"/>
<dbReference type="AlphaFoldDB" id="K2RU49"/>
<evidence type="ECO:0000313" key="1">
    <source>
        <dbReference type="EMBL" id="EKG13714.1"/>
    </source>
</evidence>
<accession>K2RU49</accession>
<dbReference type="Gene3D" id="3.20.20.190">
    <property type="entry name" value="Phosphatidylinositol (PI) phosphodiesterase"/>
    <property type="match status" value="1"/>
</dbReference>
<evidence type="ECO:0000313" key="2">
    <source>
        <dbReference type="Proteomes" id="UP000007129"/>
    </source>
</evidence>
<comment type="caution">
    <text evidence="1">The sequence shown here is derived from an EMBL/GenBank/DDBJ whole genome shotgun (WGS) entry which is preliminary data.</text>
</comment>
<name>K2RU49_MACPH</name>
<dbReference type="GO" id="GO:0008081">
    <property type="term" value="F:phosphoric diester hydrolase activity"/>
    <property type="evidence" value="ECO:0007669"/>
    <property type="project" value="InterPro"/>
</dbReference>
<organism evidence="1 2">
    <name type="scientific">Macrophomina phaseolina (strain MS6)</name>
    <name type="common">Charcoal rot fungus</name>
    <dbReference type="NCBI Taxonomy" id="1126212"/>
    <lineage>
        <taxon>Eukaryota</taxon>
        <taxon>Fungi</taxon>
        <taxon>Dikarya</taxon>
        <taxon>Ascomycota</taxon>
        <taxon>Pezizomycotina</taxon>
        <taxon>Dothideomycetes</taxon>
        <taxon>Dothideomycetes incertae sedis</taxon>
        <taxon>Botryosphaeriales</taxon>
        <taxon>Botryosphaeriaceae</taxon>
        <taxon>Macrophomina</taxon>
    </lineage>
</organism>
<dbReference type="InParanoid" id="K2RU49"/>
<dbReference type="HOGENOM" id="CLU_927719_0_0_1"/>
<dbReference type="EMBL" id="AHHD01000387">
    <property type="protein sequence ID" value="EKG13714.1"/>
    <property type="molecule type" value="Genomic_DNA"/>
</dbReference>
<gene>
    <name evidence="1" type="ORF">MPH_09180</name>
</gene>
<sequence length="300" mass="33601">MSWDALIDSSLSPTEFTPWTLRQSRNVYGQLLDGSRYLDIRPVIVDGHLLTGKFHLYHQSFRFGGCGQGISEIVNDINRFTAAHKELVLVNLSHAVNVDARYRDLNQEEWNTVFEHFSRVHDRFVVSCAEEARCLTKQPLNRFIGQGRAAVVVMVNAPGIRFGKYEQGFFAPSNVGVRYEGLKTHDWVEMSQGQLSKLDILNSTADPRLYRLSWILSPEISEIVSGAGALEVVANGACVKSTPKALAYSANKALFTECLPRCHAKNIPNILFVDYLEGRDLAALAMAINDRCFPVTKPRL</sequence>
<proteinExistence type="predicted"/>
<dbReference type="SUPFAM" id="SSF51695">
    <property type="entry name" value="PLC-like phosphodiesterases"/>
    <property type="match status" value="1"/>
</dbReference>
<dbReference type="Proteomes" id="UP000007129">
    <property type="component" value="Unassembled WGS sequence"/>
</dbReference>
<dbReference type="PANTHER" id="PTHR13593:SF143">
    <property type="entry name" value="PHOSPHATIDYLINOSITOL-SPECIFIC PHOSPHOLIPASE C X DOMAIN-CONTAINING PROTEIN"/>
    <property type="match status" value="1"/>
</dbReference>
<protein>
    <submittedName>
        <fullName evidence="1">Uncharacterized protein</fullName>
    </submittedName>
</protein>
<dbReference type="OrthoDB" id="1046782at2759"/>
<reference evidence="1 2" key="1">
    <citation type="journal article" date="2012" name="BMC Genomics">
        <title>Tools to kill: Genome of one of the most destructive plant pathogenic fungi Macrophomina phaseolina.</title>
        <authorList>
            <person name="Islam M.S."/>
            <person name="Haque M.S."/>
            <person name="Islam M.M."/>
            <person name="Emdad E.M."/>
            <person name="Halim A."/>
            <person name="Hossen Q.M.M."/>
            <person name="Hossain M.Z."/>
            <person name="Ahmed B."/>
            <person name="Rahim S."/>
            <person name="Rahman M.S."/>
            <person name="Alam M.M."/>
            <person name="Hou S."/>
            <person name="Wan X."/>
            <person name="Saito J.A."/>
            <person name="Alam M."/>
        </authorList>
    </citation>
    <scope>NUCLEOTIDE SEQUENCE [LARGE SCALE GENOMIC DNA]</scope>
    <source>
        <strain evidence="1 2">MS6</strain>
    </source>
</reference>
<dbReference type="eggNOG" id="ENOG502QWJU">
    <property type="taxonomic scope" value="Eukaryota"/>
</dbReference>
<dbReference type="InterPro" id="IPR051057">
    <property type="entry name" value="PI-PLC_domain"/>
</dbReference>
<dbReference type="STRING" id="1126212.K2RU49"/>
<dbReference type="InterPro" id="IPR017946">
    <property type="entry name" value="PLC-like_Pdiesterase_TIM-brl"/>
</dbReference>
<dbReference type="GO" id="GO:0006629">
    <property type="term" value="P:lipid metabolic process"/>
    <property type="evidence" value="ECO:0007669"/>
    <property type="project" value="InterPro"/>
</dbReference>